<dbReference type="EMBL" id="OBMR01000003">
    <property type="protein sequence ID" value="SOB96476.1"/>
    <property type="molecule type" value="Genomic_DNA"/>
</dbReference>
<name>A0A285RQT6_9FIRM</name>
<gene>
    <name evidence="1" type="ORF">SAMN02910411_1086</name>
</gene>
<dbReference type="Proteomes" id="UP000219563">
    <property type="component" value="Unassembled WGS sequence"/>
</dbReference>
<dbReference type="AlphaFoldDB" id="A0A285RQT6"/>
<evidence type="ECO:0000313" key="1">
    <source>
        <dbReference type="EMBL" id="SOB96476.1"/>
    </source>
</evidence>
<proteinExistence type="predicted"/>
<protein>
    <submittedName>
        <fullName evidence="1">Uncharacterized protein</fullName>
    </submittedName>
</protein>
<accession>A0A285RQT6</accession>
<reference evidence="1 2" key="1">
    <citation type="submission" date="2017-08" db="EMBL/GenBank/DDBJ databases">
        <authorList>
            <person name="de Groot N.N."/>
        </authorList>
    </citation>
    <scope>NUCLEOTIDE SEQUENCE [LARGE SCALE GENOMIC DNA]</scope>
    <source>
        <strain evidence="1 2">DSM 9787</strain>
    </source>
</reference>
<evidence type="ECO:0000313" key="2">
    <source>
        <dbReference type="Proteomes" id="UP000219563"/>
    </source>
</evidence>
<sequence length="217" mass="23862">MSKIDSNMSGYLHTYEAYRVPKGTKVQDATGKEVVLSNEEDVLVLTEKASKQLVKDRGEHTGMLQQKSEMAAQKTQDAASEKIAKDNAKVMAVYKAMANGDTVPASDERKLQEYDKDLYQAAKMAQSMAQLRTKQAERKHHASQWDEKEEQAYNAKMKELGDASNEAVLAIGEGSYEFSSAQKENIVEIDSSGVDFSSMKVMSLGSGVTGAYIDLSI</sequence>
<organism evidence="1 2">
    <name type="scientific">Pseudobutyrivibrio ruminis DSM 9787</name>
    <dbReference type="NCBI Taxonomy" id="1123011"/>
    <lineage>
        <taxon>Bacteria</taxon>
        <taxon>Bacillati</taxon>
        <taxon>Bacillota</taxon>
        <taxon>Clostridia</taxon>
        <taxon>Lachnospirales</taxon>
        <taxon>Lachnospiraceae</taxon>
        <taxon>Pseudobutyrivibrio</taxon>
    </lineage>
</organism>
<dbReference type="RefSeq" id="WP_097075735.1">
    <property type="nucleotide sequence ID" value="NZ_OBMR01000003.1"/>
</dbReference>